<evidence type="ECO:0000313" key="3">
    <source>
        <dbReference type="Proteomes" id="UP000828251"/>
    </source>
</evidence>
<dbReference type="PANTHER" id="PTHR47681:SF3">
    <property type="entry name" value="PHOSPHATIDYLINOSITOL N-ACETYLGLUCOSAMINYLTRANSFERASE SUBUNIT P-RELATED"/>
    <property type="match status" value="1"/>
</dbReference>
<dbReference type="OrthoDB" id="690928at2759"/>
<evidence type="ECO:0000313" key="2">
    <source>
        <dbReference type="EMBL" id="KAH1106555.1"/>
    </source>
</evidence>
<comment type="caution">
    <text evidence="2">The sequence shown here is derived from an EMBL/GenBank/DDBJ whole genome shotgun (WGS) entry which is preliminary data.</text>
</comment>
<reference evidence="2 3" key="1">
    <citation type="journal article" date="2021" name="Plant Biotechnol. J.">
        <title>Multi-omics assisted identification of the key and species-specific regulatory components of drought-tolerant mechanisms in Gossypium stocksii.</title>
        <authorList>
            <person name="Yu D."/>
            <person name="Ke L."/>
            <person name="Zhang D."/>
            <person name="Wu Y."/>
            <person name="Sun Y."/>
            <person name="Mei J."/>
            <person name="Sun J."/>
            <person name="Sun Y."/>
        </authorList>
    </citation>
    <scope>NUCLEOTIDE SEQUENCE [LARGE SCALE GENOMIC DNA]</scope>
    <source>
        <strain evidence="3">cv. E1</strain>
        <tissue evidence="2">Leaf</tissue>
    </source>
</reference>
<evidence type="ECO:0000256" key="1">
    <source>
        <dbReference type="SAM" id="Phobius"/>
    </source>
</evidence>
<keyword evidence="1" id="KW-1133">Transmembrane helix</keyword>
<dbReference type="Proteomes" id="UP000828251">
    <property type="component" value="Unassembled WGS sequence"/>
</dbReference>
<proteinExistence type="predicted"/>
<feature type="transmembrane region" description="Helical" evidence="1">
    <location>
        <begin position="70"/>
        <end position="91"/>
    </location>
</feature>
<keyword evidence="3" id="KW-1185">Reference proteome</keyword>
<dbReference type="PANTHER" id="PTHR47681">
    <property type="entry name" value="PHOSPHATIDYLINOSITOL N-ACETYLGLUCOSAMINYLTRANSFERASE SUBUNIT P-RELATED"/>
    <property type="match status" value="1"/>
</dbReference>
<keyword evidence="1" id="KW-0812">Transmembrane</keyword>
<name>A0A9D3W251_9ROSI</name>
<accession>A0A9D3W251</accession>
<gene>
    <name evidence="2" type="ORF">J1N35_010323</name>
</gene>
<protein>
    <recommendedName>
        <fullName evidence="4">Transmembrane protein</fullName>
    </recommendedName>
</protein>
<evidence type="ECO:0008006" key="4">
    <source>
        <dbReference type="Google" id="ProtNLM"/>
    </source>
</evidence>
<keyword evidence="1" id="KW-0472">Membrane</keyword>
<organism evidence="2 3">
    <name type="scientific">Gossypium stocksii</name>
    <dbReference type="NCBI Taxonomy" id="47602"/>
    <lineage>
        <taxon>Eukaryota</taxon>
        <taxon>Viridiplantae</taxon>
        <taxon>Streptophyta</taxon>
        <taxon>Embryophyta</taxon>
        <taxon>Tracheophyta</taxon>
        <taxon>Spermatophyta</taxon>
        <taxon>Magnoliopsida</taxon>
        <taxon>eudicotyledons</taxon>
        <taxon>Gunneridae</taxon>
        <taxon>Pentapetalae</taxon>
        <taxon>rosids</taxon>
        <taxon>malvids</taxon>
        <taxon>Malvales</taxon>
        <taxon>Malvaceae</taxon>
        <taxon>Malvoideae</taxon>
        <taxon>Gossypium</taxon>
    </lineage>
</organism>
<dbReference type="AlphaFoldDB" id="A0A9D3W251"/>
<dbReference type="EMBL" id="JAIQCV010000004">
    <property type="protein sequence ID" value="KAH1106555.1"/>
    <property type="molecule type" value="Genomic_DNA"/>
</dbReference>
<sequence>MEEPHSVNSPRTILSFSKSGRTTTASFSFVDPNDEISNSGEHGLKPSEVYGFVGSITTVVATGPNHFPLFYPYIVFLFMLLFTCVGFYVYFRFCLVVTFVNWYLFLETYQALDSFFNLIFAEQSTKLEVWC</sequence>